<dbReference type="RefSeq" id="WP_071022239.1">
    <property type="nucleotide sequence ID" value="NZ_MLQM01000012.1"/>
</dbReference>
<feature type="domain" description="Enoyl reductase (ER)" evidence="3">
    <location>
        <begin position="10"/>
        <end position="323"/>
    </location>
</feature>
<proteinExistence type="predicted"/>
<dbReference type="PANTHER" id="PTHR48106">
    <property type="entry name" value="QUINONE OXIDOREDUCTASE PIG3-RELATED"/>
    <property type="match status" value="1"/>
</dbReference>
<dbReference type="InterPro" id="IPR036291">
    <property type="entry name" value="NAD(P)-bd_dom_sf"/>
</dbReference>
<dbReference type="InterPro" id="IPR020843">
    <property type="entry name" value="ER"/>
</dbReference>
<dbReference type="GO" id="GO:0005829">
    <property type="term" value="C:cytosol"/>
    <property type="evidence" value="ECO:0007669"/>
    <property type="project" value="TreeGrafter"/>
</dbReference>
<keyword evidence="5" id="KW-1185">Reference proteome</keyword>
<dbReference type="PANTHER" id="PTHR48106:SF13">
    <property type="entry name" value="QUINONE OXIDOREDUCTASE-RELATED"/>
    <property type="match status" value="1"/>
</dbReference>
<organism evidence="4 5">
    <name type="scientific">Mycobacterium talmoniae</name>
    <dbReference type="NCBI Taxonomy" id="1858794"/>
    <lineage>
        <taxon>Bacteria</taxon>
        <taxon>Bacillati</taxon>
        <taxon>Actinomycetota</taxon>
        <taxon>Actinomycetes</taxon>
        <taxon>Mycobacteriales</taxon>
        <taxon>Mycobacteriaceae</taxon>
        <taxon>Mycobacterium</taxon>
    </lineage>
</organism>
<dbReference type="GO" id="GO:0070402">
    <property type="term" value="F:NADPH binding"/>
    <property type="evidence" value="ECO:0007669"/>
    <property type="project" value="TreeGrafter"/>
</dbReference>
<dbReference type="InterPro" id="IPR013149">
    <property type="entry name" value="ADH-like_C"/>
</dbReference>
<name>A0A1S1NS50_9MYCO</name>
<reference evidence="4 5" key="1">
    <citation type="submission" date="2016-10" db="EMBL/GenBank/DDBJ databases">
        <title>Genome sequence of Mycobacterium talmonii.</title>
        <authorList>
            <person name="Greninger A.L."/>
            <person name="Elliott B."/>
            <person name="Vasireddy S."/>
            <person name="Vasireddy R."/>
        </authorList>
    </citation>
    <scope>NUCLEOTIDE SEQUENCE [LARGE SCALE GENOMIC DNA]</scope>
    <source>
        <strain evidence="5">NE-TNMC-100812</strain>
    </source>
</reference>
<evidence type="ECO:0000256" key="2">
    <source>
        <dbReference type="ARBA" id="ARBA00023002"/>
    </source>
</evidence>
<evidence type="ECO:0000259" key="3">
    <source>
        <dbReference type="SMART" id="SM00829"/>
    </source>
</evidence>
<dbReference type="Gene3D" id="3.90.180.10">
    <property type="entry name" value="Medium-chain alcohol dehydrogenases, catalytic domain"/>
    <property type="match status" value="1"/>
</dbReference>
<dbReference type="GO" id="GO:0003960">
    <property type="term" value="F:quinone reductase (NADPH) activity"/>
    <property type="evidence" value="ECO:0007669"/>
    <property type="project" value="InterPro"/>
</dbReference>
<dbReference type="InterPro" id="IPR047618">
    <property type="entry name" value="QOR-like"/>
</dbReference>
<dbReference type="GO" id="GO:0035925">
    <property type="term" value="F:mRNA 3'-UTR AU-rich region binding"/>
    <property type="evidence" value="ECO:0007669"/>
    <property type="project" value="TreeGrafter"/>
</dbReference>
<dbReference type="SUPFAM" id="SSF51735">
    <property type="entry name" value="NAD(P)-binding Rossmann-fold domains"/>
    <property type="match status" value="1"/>
</dbReference>
<evidence type="ECO:0000313" key="5">
    <source>
        <dbReference type="Proteomes" id="UP000179734"/>
    </source>
</evidence>
<dbReference type="SUPFAM" id="SSF50129">
    <property type="entry name" value="GroES-like"/>
    <property type="match status" value="1"/>
</dbReference>
<dbReference type="EMBL" id="MLQM01000012">
    <property type="protein sequence ID" value="OHV05837.1"/>
    <property type="molecule type" value="Genomic_DNA"/>
</dbReference>
<dbReference type="Gene3D" id="3.40.50.720">
    <property type="entry name" value="NAD(P)-binding Rossmann-like Domain"/>
    <property type="match status" value="1"/>
</dbReference>
<dbReference type="CDD" id="cd05286">
    <property type="entry name" value="QOR2"/>
    <property type="match status" value="1"/>
</dbReference>
<dbReference type="SMART" id="SM00829">
    <property type="entry name" value="PKS_ER"/>
    <property type="match status" value="1"/>
</dbReference>
<dbReference type="AlphaFoldDB" id="A0A1S1NS50"/>
<keyword evidence="2" id="KW-0560">Oxidoreductase</keyword>
<comment type="caution">
    <text evidence="4">The sequence shown here is derived from an EMBL/GenBank/DDBJ whole genome shotgun (WGS) entry which is preliminary data.</text>
</comment>
<sequence>MHAIQVTEHGGPDVLSYVTVPQPTPAAGEVLIKADVIGINFIDTYFRSGLYARDLPFVVGTEVCGTVAAVGDNVAALNVGDRVVTASAAGAYAEFCTAPADFVAFVPDGVDSAAAAAVLLKGMTTHYLVKSVYPVQPRDTLLVHAGAGGVGLLLTQWATSLGARVITTASTPAKAELSRQAGAVAVLDYPGDDPAEFAAKVRDLSDGVGVAAVYDGVGATTFDASLASLAVRGTLALFGAASGPVPPVDPQRLNAAGSVYLTRPSLTHFIQSADEFNWRAGEVLDAVADGAISVTVGQRYPLADAVQAHRDLQARKTVGSIVLEP</sequence>
<evidence type="ECO:0000313" key="4">
    <source>
        <dbReference type="EMBL" id="OHV05837.1"/>
    </source>
</evidence>
<dbReference type="Pfam" id="PF08240">
    <property type="entry name" value="ADH_N"/>
    <property type="match status" value="1"/>
</dbReference>
<gene>
    <name evidence="4" type="ORF">BKN37_04510</name>
</gene>
<dbReference type="Pfam" id="PF00107">
    <property type="entry name" value="ADH_zinc_N"/>
    <property type="match status" value="1"/>
</dbReference>
<evidence type="ECO:0000256" key="1">
    <source>
        <dbReference type="ARBA" id="ARBA00022857"/>
    </source>
</evidence>
<dbReference type="InterPro" id="IPR011032">
    <property type="entry name" value="GroES-like_sf"/>
</dbReference>
<accession>A0A1S1NS50</accession>
<dbReference type="FunFam" id="3.40.50.720:FF:000053">
    <property type="entry name" value="Quinone oxidoreductase 1"/>
    <property type="match status" value="1"/>
</dbReference>
<keyword evidence="1" id="KW-0521">NADP</keyword>
<protein>
    <submittedName>
        <fullName evidence="4">NADPH:quinone reductase</fullName>
    </submittedName>
</protein>
<dbReference type="Proteomes" id="UP000179734">
    <property type="component" value="Unassembled WGS sequence"/>
</dbReference>
<dbReference type="InterPro" id="IPR013154">
    <property type="entry name" value="ADH-like_N"/>
</dbReference>